<dbReference type="RefSeq" id="WP_161693819.1">
    <property type="nucleotide sequence ID" value="NZ_JAAAMU010000001.1"/>
</dbReference>
<dbReference type="PANTHER" id="PTHR46615:SF1">
    <property type="entry name" value="ARYLSULFATASE K"/>
    <property type="match status" value="1"/>
</dbReference>
<sequence>MANSIVLISDEHNPFYSSVYGHPFIRTPNMERLARAGTVFENAYCPSPLCSPSRSAFFSGKRVHELQNYSNCNLAVPSDAPAYGSVLREQGIYTAYFGKTHVYAAAEKLGFSEIHDGKARQTPGDINFVRRPLAIREGAAERASGFGVKETAFDGDLKVMNAALRWLEETAPLLDRDWNLTINLLNPHFPQWNTEAYWALYPEAADLPRFGGDEESAKHPYARDLRDHFETDLFTEAQIRGLRRGYAGNVAFIDDQLGRLLDAVAEGGWDASTQVVYTSDHGEMLGKFGMWWKCSLYEDSVRIPCIAAGPGFAEGKRVRTPVDLHDVQASLFQTAGARRPADWAGSPLQRIPADDPERAVFSEYHGHGTRAAAYLIRKGDWKLIYCTEAAHLLFNLASDPDELHNVIADYPEKAAELEQELRRICSPEAEDERAHAFQARQAELLAAAART</sequence>
<dbReference type="Gene3D" id="3.40.720.10">
    <property type="entry name" value="Alkaline Phosphatase, subunit A"/>
    <property type="match status" value="1"/>
</dbReference>
<feature type="domain" description="Sulfatase N-terminal" evidence="1">
    <location>
        <begin position="3"/>
        <end position="336"/>
    </location>
</feature>
<dbReference type="GO" id="GO:0004065">
    <property type="term" value="F:arylsulfatase activity"/>
    <property type="evidence" value="ECO:0007669"/>
    <property type="project" value="TreeGrafter"/>
</dbReference>
<reference evidence="2 3" key="1">
    <citation type="submission" date="2020-01" db="EMBL/GenBank/DDBJ databases">
        <title>Paenibacillus soybeanensis sp. nov. isolated from the nodules of soybean (Glycine max(L.) Merr).</title>
        <authorList>
            <person name="Wang H."/>
        </authorList>
    </citation>
    <scope>NUCLEOTIDE SEQUENCE [LARGE SCALE GENOMIC DNA]</scope>
    <source>
        <strain evidence="2 3">DSM 23054</strain>
    </source>
</reference>
<name>A0A7X5BWP5_9BACL</name>
<dbReference type="GO" id="GO:0016740">
    <property type="term" value="F:transferase activity"/>
    <property type="evidence" value="ECO:0007669"/>
    <property type="project" value="UniProtKB-KW"/>
</dbReference>
<dbReference type="InterPro" id="IPR051849">
    <property type="entry name" value="GAG-degrading_sulfatase"/>
</dbReference>
<dbReference type="CDD" id="cd16037">
    <property type="entry name" value="sulfatase_like"/>
    <property type="match status" value="1"/>
</dbReference>
<dbReference type="InterPro" id="IPR017850">
    <property type="entry name" value="Alkaline_phosphatase_core_sf"/>
</dbReference>
<accession>A0A7X5BWP5</accession>
<dbReference type="SUPFAM" id="SSF53649">
    <property type="entry name" value="Alkaline phosphatase-like"/>
    <property type="match status" value="1"/>
</dbReference>
<evidence type="ECO:0000313" key="2">
    <source>
        <dbReference type="EMBL" id="NBC67742.1"/>
    </source>
</evidence>
<protein>
    <submittedName>
        <fullName evidence="2">Sulfatase-like hydrolase/transferase</fullName>
    </submittedName>
</protein>
<keyword evidence="3" id="KW-1185">Reference proteome</keyword>
<dbReference type="PANTHER" id="PTHR46615">
    <property type="entry name" value="ARYLSULFATASE K"/>
    <property type="match status" value="1"/>
</dbReference>
<evidence type="ECO:0000313" key="3">
    <source>
        <dbReference type="Proteomes" id="UP000558113"/>
    </source>
</evidence>
<evidence type="ECO:0000259" key="1">
    <source>
        <dbReference type="Pfam" id="PF00884"/>
    </source>
</evidence>
<proteinExistence type="predicted"/>
<dbReference type="InterPro" id="IPR000917">
    <property type="entry name" value="Sulfatase_N"/>
</dbReference>
<comment type="caution">
    <text evidence="2">The sequence shown here is derived from an EMBL/GenBank/DDBJ whole genome shotgun (WGS) entry which is preliminary data.</text>
</comment>
<dbReference type="GO" id="GO:0015024">
    <property type="term" value="F:glucuronate-2-sulfatase activity"/>
    <property type="evidence" value="ECO:0007669"/>
    <property type="project" value="TreeGrafter"/>
</dbReference>
<dbReference type="AlphaFoldDB" id="A0A7X5BWP5"/>
<gene>
    <name evidence="2" type="ORF">GT003_01905</name>
</gene>
<dbReference type="OrthoDB" id="9762324at2"/>
<keyword evidence="2" id="KW-0808">Transferase</keyword>
<dbReference type="Proteomes" id="UP000558113">
    <property type="component" value="Unassembled WGS sequence"/>
</dbReference>
<dbReference type="EMBL" id="JAAAMU010000001">
    <property type="protein sequence ID" value="NBC67742.1"/>
    <property type="molecule type" value="Genomic_DNA"/>
</dbReference>
<keyword evidence="2" id="KW-0378">Hydrolase</keyword>
<dbReference type="Pfam" id="PF00884">
    <property type="entry name" value="Sulfatase"/>
    <property type="match status" value="1"/>
</dbReference>
<organism evidence="2 3">
    <name type="scientific">Paenibacillus sacheonensis</name>
    <dbReference type="NCBI Taxonomy" id="742054"/>
    <lineage>
        <taxon>Bacteria</taxon>
        <taxon>Bacillati</taxon>
        <taxon>Bacillota</taxon>
        <taxon>Bacilli</taxon>
        <taxon>Bacillales</taxon>
        <taxon>Paenibacillaceae</taxon>
        <taxon>Paenibacillus</taxon>
    </lineage>
</organism>